<sequence>MGSTESPAPIQGGLLQPINLHNDDEFEELLRQRIICGWHKTQSDIEGWRAAVDDGTREIFWILHPSESLSHHSTVTKRCAGHISIVNGTSPPDQELARRDKSLLYLSSLFVLPEYQKAGLGRRAVQEVERLAKMEPYGSPACQAITIHTASRRYTEDDGEDWRGIYARMGAEPRPRGSSAEDWYARMGYVKWKEQPQYPETLLDGTKIMMVSSFMRKELA</sequence>
<protein>
    <recommendedName>
        <fullName evidence="1">N-acetyltransferase domain-containing protein</fullName>
    </recommendedName>
</protein>
<dbReference type="CDD" id="cd04301">
    <property type="entry name" value="NAT_SF"/>
    <property type="match status" value="1"/>
</dbReference>
<evidence type="ECO:0000313" key="2">
    <source>
        <dbReference type="EMBL" id="KAK4188934.1"/>
    </source>
</evidence>
<dbReference type="GO" id="GO:0016747">
    <property type="term" value="F:acyltransferase activity, transferring groups other than amino-acyl groups"/>
    <property type="evidence" value="ECO:0007669"/>
    <property type="project" value="InterPro"/>
</dbReference>
<dbReference type="PROSITE" id="PS51186">
    <property type="entry name" value="GNAT"/>
    <property type="match status" value="1"/>
</dbReference>
<organism evidence="2 3">
    <name type="scientific">Podospora australis</name>
    <dbReference type="NCBI Taxonomy" id="1536484"/>
    <lineage>
        <taxon>Eukaryota</taxon>
        <taxon>Fungi</taxon>
        <taxon>Dikarya</taxon>
        <taxon>Ascomycota</taxon>
        <taxon>Pezizomycotina</taxon>
        <taxon>Sordariomycetes</taxon>
        <taxon>Sordariomycetidae</taxon>
        <taxon>Sordariales</taxon>
        <taxon>Podosporaceae</taxon>
        <taxon>Podospora</taxon>
    </lineage>
</organism>
<comment type="caution">
    <text evidence="2">The sequence shown here is derived from an EMBL/GenBank/DDBJ whole genome shotgun (WGS) entry which is preliminary data.</text>
</comment>
<dbReference type="Pfam" id="PF00583">
    <property type="entry name" value="Acetyltransf_1"/>
    <property type="match status" value="1"/>
</dbReference>
<proteinExistence type="predicted"/>
<keyword evidence="3" id="KW-1185">Reference proteome</keyword>
<dbReference type="InterPro" id="IPR016181">
    <property type="entry name" value="Acyl_CoA_acyltransferase"/>
</dbReference>
<dbReference type="InterPro" id="IPR000182">
    <property type="entry name" value="GNAT_dom"/>
</dbReference>
<name>A0AAN7AJH1_9PEZI</name>
<reference evidence="2" key="2">
    <citation type="submission" date="2023-05" db="EMBL/GenBank/DDBJ databases">
        <authorList>
            <consortium name="Lawrence Berkeley National Laboratory"/>
            <person name="Steindorff A."/>
            <person name="Hensen N."/>
            <person name="Bonometti L."/>
            <person name="Westerberg I."/>
            <person name="Brannstrom I.O."/>
            <person name="Guillou S."/>
            <person name="Cros-Aarteil S."/>
            <person name="Calhoun S."/>
            <person name="Haridas S."/>
            <person name="Kuo A."/>
            <person name="Mondo S."/>
            <person name="Pangilinan J."/>
            <person name="Riley R."/>
            <person name="Labutti K."/>
            <person name="Andreopoulos B."/>
            <person name="Lipzen A."/>
            <person name="Chen C."/>
            <person name="Yanf M."/>
            <person name="Daum C."/>
            <person name="Ng V."/>
            <person name="Clum A."/>
            <person name="Ohm R."/>
            <person name="Martin F."/>
            <person name="Silar P."/>
            <person name="Natvig D."/>
            <person name="Lalanne C."/>
            <person name="Gautier V."/>
            <person name="Ament-Velasquez S.L."/>
            <person name="Kruys A."/>
            <person name="Hutchinson M.I."/>
            <person name="Powell A.J."/>
            <person name="Barry K."/>
            <person name="Miller A.N."/>
            <person name="Grigoriev I.V."/>
            <person name="Debuchy R."/>
            <person name="Gladieux P."/>
            <person name="Thoren M.H."/>
            <person name="Johannesson H."/>
        </authorList>
    </citation>
    <scope>NUCLEOTIDE SEQUENCE</scope>
    <source>
        <strain evidence="2">PSN309</strain>
    </source>
</reference>
<dbReference type="EMBL" id="MU864382">
    <property type="protein sequence ID" value="KAK4188934.1"/>
    <property type="molecule type" value="Genomic_DNA"/>
</dbReference>
<evidence type="ECO:0000313" key="3">
    <source>
        <dbReference type="Proteomes" id="UP001302126"/>
    </source>
</evidence>
<dbReference type="AlphaFoldDB" id="A0AAN7AJH1"/>
<accession>A0AAN7AJH1</accession>
<reference evidence="2" key="1">
    <citation type="journal article" date="2023" name="Mol. Phylogenet. Evol.">
        <title>Genome-scale phylogeny and comparative genomics of the fungal order Sordariales.</title>
        <authorList>
            <person name="Hensen N."/>
            <person name="Bonometti L."/>
            <person name="Westerberg I."/>
            <person name="Brannstrom I.O."/>
            <person name="Guillou S."/>
            <person name="Cros-Aarteil S."/>
            <person name="Calhoun S."/>
            <person name="Haridas S."/>
            <person name="Kuo A."/>
            <person name="Mondo S."/>
            <person name="Pangilinan J."/>
            <person name="Riley R."/>
            <person name="LaButti K."/>
            <person name="Andreopoulos B."/>
            <person name="Lipzen A."/>
            <person name="Chen C."/>
            <person name="Yan M."/>
            <person name="Daum C."/>
            <person name="Ng V."/>
            <person name="Clum A."/>
            <person name="Steindorff A."/>
            <person name="Ohm R.A."/>
            <person name="Martin F."/>
            <person name="Silar P."/>
            <person name="Natvig D.O."/>
            <person name="Lalanne C."/>
            <person name="Gautier V."/>
            <person name="Ament-Velasquez S.L."/>
            <person name="Kruys A."/>
            <person name="Hutchinson M.I."/>
            <person name="Powell A.J."/>
            <person name="Barry K."/>
            <person name="Miller A.N."/>
            <person name="Grigoriev I.V."/>
            <person name="Debuchy R."/>
            <person name="Gladieux P."/>
            <person name="Hiltunen Thoren M."/>
            <person name="Johannesson H."/>
        </authorList>
    </citation>
    <scope>NUCLEOTIDE SEQUENCE</scope>
    <source>
        <strain evidence="2">PSN309</strain>
    </source>
</reference>
<gene>
    <name evidence="2" type="ORF">QBC35DRAFT_495143</name>
</gene>
<evidence type="ECO:0000259" key="1">
    <source>
        <dbReference type="PROSITE" id="PS51186"/>
    </source>
</evidence>
<dbReference type="SUPFAM" id="SSF55729">
    <property type="entry name" value="Acyl-CoA N-acyltransferases (Nat)"/>
    <property type="match status" value="1"/>
</dbReference>
<dbReference type="Proteomes" id="UP001302126">
    <property type="component" value="Unassembled WGS sequence"/>
</dbReference>
<feature type="domain" description="N-acetyltransferase" evidence="1">
    <location>
        <begin position="35"/>
        <end position="196"/>
    </location>
</feature>
<dbReference type="Gene3D" id="3.40.630.30">
    <property type="match status" value="1"/>
</dbReference>